<keyword evidence="1" id="KW-1133">Transmembrane helix</keyword>
<gene>
    <name evidence="2" type="ORF">FPZ12_008825</name>
</gene>
<dbReference type="Proteomes" id="UP000319769">
    <property type="component" value="Unassembled WGS sequence"/>
</dbReference>
<evidence type="ECO:0000313" key="2">
    <source>
        <dbReference type="EMBL" id="KAA9163602.1"/>
    </source>
</evidence>
<dbReference type="AlphaFoldDB" id="A0A5N0VFW6"/>
<feature type="transmembrane region" description="Helical" evidence="1">
    <location>
        <begin position="272"/>
        <end position="292"/>
    </location>
</feature>
<proteinExistence type="predicted"/>
<protein>
    <recommendedName>
        <fullName evidence="4">Integral membrane protein</fullName>
    </recommendedName>
</protein>
<accession>A0A5N0VFW6</accession>
<keyword evidence="1" id="KW-0472">Membrane</keyword>
<sequence length="431" mass="45402">MAESVEQHPQTLTEDERAELARLRAEVARLRTTRGKRRFAWKSLAAGVLLVIGCLLAPLSLLTVWVHNQVADTDRFVATASPLIRDPAVQAAVTDRVSDTIFSQLDIEGLARDAVTALGTQGVPPVVTDTLQGLVGPLASSVRSFVHDRVADLVASPGVAQLWDQTIRTAHEQMNAVLSGNSQAVVVSGGEVRLDLAPFITAAKQQLVASGLTVAARIPDVHPTIPITDATTLTRAQRGYSLLDTMATWLPWVMLVLLALGVYLARHHRRALLGAGLGIALSMLVVAAALLITRGALVGAVPPRAAIATGDSYDIIVRFLRDGLRTVFAVGVVVAAGAFLAGPSTTAVAIRKGTKKAIGVLRFGGLRTGPVGPWVHAHLTALRVALVGVAVLVFVFLDRPSGLTVLIIALVLVFCLAVVQFLDQPASAARG</sequence>
<reference evidence="2" key="1">
    <citation type="submission" date="2019-09" db="EMBL/GenBank/DDBJ databases">
        <authorList>
            <person name="Teo W.F.A."/>
            <person name="Duangmal K."/>
        </authorList>
    </citation>
    <scope>NUCLEOTIDE SEQUENCE [LARGE SCALE GENOMIC DNA]</scope>
    <source>
        <strain evidence="2">K81G1</strain>
    </source>
</reference>
<feature type="transmembrane region" description="Helical" evidence="1">
    <location>
        <begin position="39"/>
        <end position="66"/>
    </location>
</feature>
<feature type="transmembrane region" description="Helical" evidence="1">
    <location>
        <begin position="403"/>
        <end position="422"/>
    </location>
</feature>
<keyword evidence="3" id="KW-1185">Reference proteome</keyword>
<dbReference type="EMBL" id="VMNW02000009">
    <property type="protein sequence ID" value="KAA9163602.1"/>
    <property type="molecule type" value="Genomic_DNA"/>
</dbReference>
<name>A0A5N0VFW6_9PSEU</name>
<feature type="transmembrane region" description="Helical" evidence="1">
    <location>
        <begin position="246"/>
        <end position="265"/>
    </location>
</feature>
<feature type="transmembrane region" description="Helical" evidence="1">
    <location>
        <begin position="327"/>
        <end position="350"/>
    </location>
</feature>
<dbReference type="RefSeq" id="WP_144748325.1">
    <property type="nucleotide sequence ID" value="NZ_VMNW02000009.1"/>
</dbReference>
<feature type="transmembrane region" description="Helical" evidence="1">
    <location>
        <begin position="371"/>
        <end position="397"/>
    </location>
</feature>
<dbReference type="OrthoDB" id="4350291at2"/>
<comment type="caution">
    <text evidence="2">The sequence shown here is derived from an EMBL/GenBank/DDBJ whole genome shotgun (WGS) entry which is preliminary data.</text>
</comment>
<keyword evidence="1" id="KW-0812">Transmembrane</keyword>
<evidence type="ECO:0000256" key="1">
    <source>
        <dbReference type="SAM" id="Phobius"/>
    </source>
</evidence>
<evidence type="ECO:0008006" key="4">
    <source>
        <dbReference type="Google" id="ProtNLM"/>
    </source>
</evidence>
<evidence type="ECO:0000313" key="3">
    <source>
        <dbReference type="Proteomes" id="UP000319769"/>
    </source>
</evidence>
<organism evidence="2 3">
    <name type="scientific">Amycolatopsis acidicola</name>
    <dbReference type="NCBI Taxonomy" id="2596893"/>
    <lineage>
        <taxon>Bacteria</taxon>
        <taxon>Bacillati</taxon>
        <taxon>Actinomycetota</taxon>
        <taxon>Actinomycetes</taxon>
        <taxon>Pseudonocardiales</taxon>
        <taxon>Pseudonocardiaceae</taxon>
        <taxon>Amycolatopsis</taxon>
    </lineage>
</organism>